<accession>A0A395T0P5</accession>
<feature type="domain" description="CHAT" evidence="2">
    <location>
        <begin position="459"/>
        <end position="733"/>
    </location>
</feature>
<evidence type="ECO:0000256" key="1">
    <source>
        <dbReference type="SAM" id="Coils"/>
    </source>
</evidence>
<dbReference type="Gene3D" id="1.25.40.10">
    <property type="entry name" value="Tetratricopeptide repeat domain"/>
    <property type="match status" value="1"/>
</dbReference>
<dbReference type="Proteomes" id="UP000266234">
    <property type="component" value="Unassembled WGS sequence"/>
</dbReference>
<organism evidence="3 4">
    <name type="scientific">Fusarium longipes</name>
    <dbReference type="NCBI Taxonomy" id="694270"/>
    <lineage>
        <taxon>Eukaryota</taxon>
        <taxon>Fungi</taxon>
        <taxon>Dikarya</taxon>
        <taxon>Ascomycota</taxon>
        <taxon>Pezizomycotina</taxon>
        <taxon>Sordariomycetes</taxon>
        <taxon>Hypocreomycetidae</taxon>
        <taxon>Hypocreales</taxon>
        <taxon>Nectriaceae</taxon>
        <taxon>Fusarium</taxon>
    </lineage>
</organism>
<evidence type="ECO:0000259" key="2">
    <source>
        <dbReference type="Pfam" id="PF12770"/>
    </source>
</evidence>
<dbReference type="InterPro" id="IPR011990">
    <property type="entry name" value="TPR-like_helical_dom_sf"/>
</dbReference>
<dbReference type="STRING" id="694270.A0A395T0P5"/>
<dbReference type="OrthoDB" id="9991317at2759"/>
<reference evidence="3 4" key="1">
    <citation type="journal article" date="2018" name="PLoS Pathog.">
        <title>Evolution of structural diversity of trichothecenes, a family of toxins produced by plant pathogenic and entomopathogenic fungi.</title>
        <authorList>
            <person name="Proctor R.H."/>
            <person name="McCormick S.P."/>
            <person name="Kim H.S."/>
            <person name="Cardoza R.E."/>
            <person name="Stanley A.M."/>
            <person name="Lindo L."/>
            <person name="Kelly A."/>
            <person name="Brown D.W."/>
            <person name="Lee T."/>
            <person name="Vaughan M.M."/>
            <person name="Alexander N.J."/>
            <person name="Busman M."/>
            <person name="Gutierrez S."/>
        </authorList>
    </citation>
    <scope>NUCLEOTIDE SEQUENCE [LARGE SCALE GENOMIC DNA]</scope>
    <source>
        <strain evidence="3 4">NRRL 20695</strain>
    </source>
</reference>
<dbReference type="InterPro" id="IPR024983">
    <property type="entry name" value="CHAT_dom"/>
</dbReference>
<comment type="caution">
    <text evidence="3">The sequence shown here is derived from an EMBL/GenBank/DDBJ whole genome shotgun (WGS) entry which is preliminary data.</text>
</comment>
<evidence type="ECO:0000313" key="3">
    <source>
        <dbReference type="EMBL" id="RGP78250.1"/>
    </source>
</evidence>
<dbReference type="AlphaFoldDB" id="A0A395T0P5"/>
<evidence type="ECO:0000313" key="4">
    <source>
        <dbReference type="Proteomes" id="UP000266234"/>
    </source>
</evidence>
<protein>
    <submittedName>
        <fullName evidence="3">30s ribosomal s17p</fullName>
    </submittedName>
</protein>
<sequence>MASETTPRADVNWAPRLSNLAARLGERHSRIGRMIDLDEAIRIGYDLTRLTDPIQTNQSVYLNNLAIRSNDRYGRTGLLSDLETAIWHSQKSVDMLPASHADLSARLKNLGSFLNERYRRTKGDTDYRKAMDVANAVLNAAADGGPSHPACLSSKGILLLSRFAVKRRLEDLVESIGLLRKAVELSPESHAQRADRQRYLGDALHEMFKRDNDFQTLDEAISLHRAAMTQANAPLLVRMRASRHLLQDLVTKGTWEEAYEASKDAFGLVPQLILRSLDNSDKQYLLTQVAGLACEATSIAIRAGKSPMTAIKILEQGRGILATSIKDMRTDLKDLEEEYPELAVRFAQSKEELKRLGGTTEASDSAQVSRQYKLEEHFNNILAEIRTKEGFQDFLLAPSAQRIRTCAKNGTVIIINVSMFQCDAIILKNQSEEYLRLPEVSQTKIERRAQSGRINTIETLEWMWDAIAKPIFDNLSITHGPQTGNWPRIWWIPTGSLSRFPLHAAGYHLRGTNETVLDRTMSSYSSSIRAMCQGEDAPLQQPSTLKALLMSAENGDPGRHLPSARREISVIRQICHTMDFEVVEPGTSKTEVKSHLKECKVFHFAGHGFTDPSNPSESHLKLGGKDGSLTVGEMMDLNLSKDPPFLAYLSACETGRFKDVRYADESLHLIGACQISGFRNVIGTLWEVQDDLCVDVAAGVYRSILDRGLTDGAICQGLHEAVRAMRLAWMEKRGKRRQRHAYRADYQPEQVTDRAIPTTSGKNYLDLRAILPVEEGDEEKLQWIPYVHFGN</sequence>
<dbReference type="Pfam" id="PF12770">
    <property type="entry name" value="CHAT"/>
    <property type="match status" value="1"/>
</dbReference>
<gene>
    <name evidence="3" type="ORF">FLONG3_3565</name>
</gene>
<name>A0A395T0P5_9HYPO</name>
<keyword evidence="4" id="KW-1185">Reference proteome</keyword>
<dbReference type="EMBL" id="PXOG01000071">
    <property type="protein sequence ID" value="RGP78250.1"/>
    <property type="molecule type" value="Genomic_DNA"/>
</dbReference>
<feature type="coiled-coil region" evidence="1">
    <location>
        <begin position="325"/>
        <end position="352"/>
    </location>
</feature>
<keyword evidence="1" id="KW-0175">Coiled coil</keyword>
<proteinExistence type="predicted"/>